<dbReference type="SMART" id="SM00583">
    <property type="entry name" value="SPK"/>
    <property type="match status" value="2"/>
</dbReference>
<sequence>MTETRKPKWLGLGEENVKIMNFLVKKTKNIESPLHLNQLSCDLRDHVGSPSPADTFKKRIRKQKSKIEEEMAYSDETKVKLIFGLGASISDKYLEEIRKDAIVRVDERRRIIRYQRKDGEFELRGVHRYHDLLTRAERTEKMLEFLAEKAETAASPICHTILAREFKERNDSPENEIVWENRFNQVIPKIYRAGYVRQTRIRMMFMTSCKLTEEQLNRYQERADIEVDSEKRIIKYKANDGSCELKGDHSMGVKMRQGKEEIRRRSKLMNKLERDSSDEEEEEESDGDHMDDDEAIRIVNQMTASVKKEIETPKSRRLPDHKHQKVDETQEKVSGDSESEEEEVSEEKEDGSDSEASSDSDEENEAEKDENSDSDGDDEEETEKSVNQEKPLKTERKERTPLPKTPEVSKPTESNRAAEVVGGSREEILKSFSRGDTTKSNEKSAEAIIANIVNQRIENRVKEITEQSKARGTVVGDNSQKKMDSNGMTVKTVGEVEKENVAAKEVPSENSIKNQKTASMLKGNSQNPVVAPNSGNNESNSQGSACHADNGEEQQNPTTSKNQSETSKASVSVTTETDAISEISAEKSTESAPRESRDLMTPNIPRGDLKRKIGEEDEVDPSKRAKCGVDSGETPKENQNTMIPTSDDSSGNQISCDSMKTSISLRSVFIWMKEFVQCLYSKEFEGFLKTLEKEMNGFTDQNILISDITPFIDTFLVFAKKSTTSTTQSLNVKDFLTKLKITLYMMSSVIFADFQEKIDKMIAEIDRENMMIPTQFLLNHFNTIYLYLKHSS</sequence>
<feature type="compositionally biased region" description="Basic and acidic residues" evidence="1">
    <location>
        <begin position="325"/>
        <end position="335"/>
    </location>
</feature>
<gene>
    <name evidence="3" type="ORF">GCK72_012068</name>
</gene>
<dbReference type="InterPro" id="IPR053315">
    <property type="entry name" value="Peptidase_C14A"/>
</dbReference>
<proteinExistence type="predicted"/>
<dbReference type="RefSeq" id="XP_053583602.1">
    <property type="nucleotide sequence ID" value="XM_053728830.1"/>
</dbReference>
<feature type="compositionally biased region" description="Basic and acidic residues" evidence="1">
    <location>
        <begin position="584"/>
        <end position="598"/>
    </location>
</feature>
<dbReference type="AlphaFoldDB" id="A0A6A5GK20"/>
<protein>
    <recommendedName>
        <fullName evidence="2">SPK domain-containing protein</fullName>
    </recommendedName>
</protein>
<dbReference type="EMBL" id="WUAV01000004">
    <property type="protein sequence ID" value="KAF1755618.1"/>
    <property type="molecule type" value="Genomic_DNA"/>
</dbReference>
<feature type="domain" description="SPK" evidence="2">
    <location>
        <begin position="15"/>
        <end position="125"/>
    </location>
</feature>
<name>A0A6A5GK20_CAERE</name>
<feature type="compositionally biased region" description="Polar residues" evidence="1">
    <location>
        <begin position="508"/>
        <end position="528"/>
    </location>
</feature>
<feature type="compositionally biased region" description="Basic and acidic residues" evidence="1">
    <location>
        <begin position="306"/>
        <end position="318"/>
    </location>
</feature>
<feature type="compositionally biased region" description="Basic and acidic residues" evidence="1">
    <location>
        <begin position="246"/>
        <end position="263"/>
    </location>
</feature>
<dbReference type="CTD" id="78775340"/>
<feature type="compositionally biased region" description="Low complexity" evidence="1">
    <location>
        <begin position="533"/>
        <end position="544"/>
    </location>
</feature>
<feature type="domain" description="SPK" evidence="2">
    <location>
        <begin position="138"/>
        <end position="247"/>
    </location>
</feature>
<evidence type="ECO:0000313" key="4">
    <source>
        <dbReference type="Proteomes" id="UP000483820"/>
    </source>
</evidence>
<feature type="compositionally biased region" description="Polar residues" evidence="1">
    <location>
        <begin position="637"/>
        <end position="653"/>
    </location>
</feature>
<accession>A0A6A5GK20</accession>
<feature type="region of interest" description="Disordered" evidence="1">
    <location>
        <begin position="467"/>
        <end position="653"/>
    </location>
</feature>
<evidence type="ECO:0000256" key="1">
    <source>
        <dbReference type="SAM" id="MobiDB-lite"/>
    </source>
</evidence>
<dbReference type="PANTHER" id="PTHR23362:SF8">
    <property type="entry name" value="SPK DOMAIN-CONTAINING PROTEIN"/>
    <property type="match status" value="1"/>
</dbReference>
<dbReference type="Proteomes" id="UP000483820">
    <property type="component" value="Chromosome IV"/>
</dbReference>
<feature type="compositionally biased region" description="Basic and acidic residues" evidence="1">
    <location>
        <begin position="383"/>
        <end position="401"/>
    </location>
</feature>
<evidence type="ECO:0000313" key="3">
    <source>
        <dbReference type="EMBL" id="KAF1755618.1"/>
    </source>
</evidence>
<feature type="compositionally biased region" description="Acidic residues" evidence="1">
    <location>
        <begin position="337"/>
        <end position="382"/>
    </location>
</feature>
<feature type="compositionally biased region" description="Polar residues" evidence="1">
    <location>
        <begin position="553"/>
        <end position="578"/>
    </location>
</feature>
<reference evidence="3 4" key="1">
    <citation type="submission" date="2019-12" db="EMBL/GenBank/DDBJ databases">
        <title>Chromosome-level assembly of the Caenorhabditis remanei genome.</title>
        <authorList>
            <person name="Teterina A.A."/>
            <person name="Willis J.H."/>
            <person name="Phillips P.C."/>
        </authorList>
    </citation>
    <scope>NUCLEOTIDE SEQUENCE [LARGE SCALE GENOMIC DNA]</scope>
    <source>
        <strain evidence="3 4">PX506</strain>
        <tissue evidence="3">Whole organism</tissue>
    </source>
</reference>
<dbReference type="Pfam" id="PF04435">
    <property type="entry name" value="SPK"/>
    <property type="match status" value="2"/>
</dbReference>
<feature type="compositionally biased region" description="Acidic residues" evidence="1">
    <location>
        <begin position="276"/>
        <end position="294"/>
    </location>
</feature>
<feature type="region of interest" description="Disordered" evidence="1">
    <location>
        <begin position="246"/>
        <end position="442"/>
    </location>
</feature>
<dbReference type="PANTHER" id="PTHR23362">
    <property type="entry name" value="L-PLASTIN-RELATED"/>
    <property type="match status" value="1"/>
</dbReference>
<comment type="caution">
    <text evidence="3">The sequence shown here is derived from an EMBL/GenBank/DDBJ whole genome shotgun (WGS) entry which is preliminary data.</text>
</comment>
<dbReference type="KEGG" id="crq:GCK72_012068"/>
<evidence type="ECO:0000259" key="2">
    <source>
        <dbReference type="SMART" id="SM00583"/>
    </source>
</evidence>
<dbReference type="GeneID" id="78775340"/>
<dbReference type="InterPro" id="IPR006570">
    <property type="entry name" value="SPK_dom"/>
</dbReference>
<organism evidence="3 4">
    <name type="scientific">Caenorhabditis remanei</name>
    <name type="common">Caenorhabditis vulgaris</name>
    <dbReference type="NCBI Taxonomy" id="31234"/>
    <lineage>
        <taxon>Eukaryota</taxon>
        <taxon>Metazoa</taxon>
        <taxon>Ecdysozoa</taxon>
        <taxon>Nematoda</taxon>
        <taxon>Chromadorea</taxon>
        <taxon>Rhabditida</taxon>
        <taxon>Rhabditina</taxon>
        <taxon>Rhabditomorpha</taxon>
        <taxon>Rhabditoidea</taxon>
        <taxon>Rhabditidae</taxon>
        <taxon>Peloderinae</taxon>
        <taxon>Caenorhabditis</taxon>
    </lineage>
</organism>